<feature type="domain" description="RRM" evidence="3">
    <location>
        <begin position="34"/>
        <end position="112"/>
    </location>
</feature>
<reference evidence="5" key="2">
    <citation type="submission" date="2008-08" db="EMBL/GenBank/DDBJ databases">
        <authorList>
            <consortium name="Diatom Consortium"/>
            <person name="Grigoriev I."/>
            <person name="Grimwood J."/>
            <person name="Kuo A."/>
            <person name="Otillar R.P."/>
            <person name="Salamov A."/>
            <person name="Detter J.C."/>
            <person name="Lindquist E."/>
            <person name="Shapiro H."/>
            <person name="Lucas S."/>
            <person name="Glavina del Rio T."/>
            <person name="Pitluck S."/>
            <person name="Rokhsar D."/>
            <person name="Bowler C."/>
        </authorList>
    </citation>
    <scope>GENOME REANNOTATION</scope>
    <source>
        <strain evidence="5">CCAP 1055/1</strain>
    </source>
</reference>
<sequence>MNTIKEILRINEEELKRGLAGTAASWHQQYAQSAWVYVGNLDHALTEGDVICVLSQYGEIEDLHLVREEDTGKSRGFAFCKYEDARSCVLAVDNFTGIELCGRSLRVDHVENYRLPKHLMDKEDQ</sequence>
<dbReference type="InterPro" id="IPR051847">
    <property type="entry name" value="RNA_proc/Spliceosome_comp"/>
</dbReference>
<dbReference type="Pfam" id="PF00076">
    <property type="entry name" value="RRM_1"/>
    <property type="match status" value="1"/>
</dbReference>
<dbReference type="Gene3D" id="3.30.70.330">
    <property type="match status" value="1"/>
</dbReference>
<dbReference type="GO" id="GO:0071013">
    <property type="term" value="C:catalytic step 2 spliceosome"/>
    <property type="evidence" value="ECO:0007669"/>
    <property type="project" value="TreeGrafter"/>
</dbReference>
<dbReference type="GO" id="GO:0005686">
    <property type="term" value="C:U2 snRNP"/>
    <property type="evidence" value="ECO:0007669"/>
    <property type="project" value="TreeGrafter"/>
</dbReference>
<protein>
    <recommendedName>
        <fullName evidence="3">RRM domain-containing protein</fullName>
    </recommendedName>
</protein>
<gene>
    <name evidence="4" type="ORF">PHATRDRAFT_9701</name>
</gene>
<feature type="non-terminal residue" evidence="4">
    <location>
        <position position="125"/>
    </location>
</feature>
<dbReference type="KEGG" id="pti:PHATRDRAFT_9701"/>
<dbReference type="GO" id="GO:0003723">
    <property type="term" value="F:RNA binding"/>
    <property type="evidence" value="ECO:0007669"/>
    <property type="project" value="UniProtKB-UniRule"/>
</dbReference>
<dbReference type="EMBL" id="CM000606">
    <property type="protein sequence ID" value="EEC50407.1"/>
    <property type="molecule type" value="Genomic_DNA"/>
</dbReference>
<dbReference type="HOGENOM" id="CLU_045495_3_2_1"/>
<evidence type="ECO:0000256" key="2">
    <source>
        <dbReference type="PROSITE-ProRule" id="PRU00176"/>
    </source>
</evidence>
<dbReference type="Proteomes" id="UP000000759">
    <property type="component" value="Chromosome 2"/>
</dbReference>
<dbReference type="OrthoDB" id="2573941at2759"/>
<reference evidence="4 5" key="1">
    <citation type="journal article" date="2008" name="Nature">
        <title>The Phaeodactylum genome reveals the evolutionary history of diatom genomes.</title>
        <authorList>
            <person name="Bowler C."/>
            <person name="Allen A.E."/>
            <person name="Badger J.H."/>
            <person name="Grimwood J."/>
            <person name="Jabbari K."/>
            <person name="Kuo A."/>
            <person name="Maheswari U."/>
            <person name="Martens C."/>
            <person name="Maumus F."/>
            <person name="Otillar R.P."/>
            <person name="Rayko E."/>
            <person name="Salamov A."/>
            <person name="Vandepoele K."/>
            <person name="Beszteri B."/>
            <person name="Gruber A."/>
            <person name="Heijde M."/>
            <person name="Katinka M."/>
            <person name="Mock T."/>
            <person name="Valentin K."/>
            <person name="Verret F."/>
            <person name="Berges J.A."/>
            <person name="Brownlee C."/>
            <person name="Cadoret J.P."/>
            <person name="Chiovitti A."/>
            <person name="Choi C.J."/>
            <person name="Coesel S."/>
            <person name="De Martino A."/>
            <person name="Detter J.C."/>
            <person name="Durkin C."/>
            <person name="Falciatore A."/>
            <person name="Fournet J."/>
            <person name="Haruta M."/>
            <person name="Huysman M.J."/>
            <person name="Jenkins B.D."/>
            <person name="Jiroutova K."/>
            <person name="Jorgensen R.E."/>
            <person name="Joubert Y."/>
            <person name="Kaplan A."/>
            <person name="Kroger N."/>
            <person name="Kroth P.G."/>
            <person name="La Roche J."/>
            <person name="Lindquist E."/>
            <person name="Lommer M."/>
            <person name="Martin-Jezequel V."/>
            <person name="Lopez P.J."/>
            <person name="Lucas S."/>
            <person name="Mangogna M."/>
            <person name="McGinnis K."/>
            <person name="Medlin L.K."/>
            <person name="Montsant A."/>
            <person name="Oudot-Le Secq M.P."/>
            <person name="Napoli C."/>
            <person name="Obornik M."/>
            <person name="Parker M.S."/>
            <person name="Petit J.L."/>
            <person name="Porcel B.M."/>
            <person name="Poulsen N."/>
            <person name="Robison M."/>
            <person name="Rychlewski L."/>
            <person name="Rynearson T.A."/>
            <person name="Schmutz J."/>
            <person name="Shapiro H."/>
            <person name="Siaut M."/>
            <person name="Stanley M."/>
            <person name="Sussman M.R."/>
            <person name="Taylor A.R."/>
            <person name="Vardi A."/>
            <person name="von Dassow P."/>
            <person name="Vyverman W."/>
            <person name="Willis A."/>
            <person name="Wyrwicz L.S."/>
            <person name="Rokhsar D.S."/>
            <person name="Weissenbach J."/>
            <person name="Armbrust E.V."/>
            <person name="Green B.R."/>
            <person name="Van de Peer Y."/>
            <person name="Grigoriev I.V."/>
        </authorList>
    </citation>
    <scope>NUCLEOTIDE SEQUENCE [LARGE SCALE GENOMIC DNA]</scope>
    <source>
        <strain evidence="4 5">CCAP 1055/1</strain>
    </source>
</reference>
<dbReference type="PROSITE" id="PS50102">
    <property type="entry name" value="RRM"/>
    <property type="match status" value="1"/>
</dbReference>
<keyword evidence="5" id="KW-1185">Reference proteome</keyword>
<evidence type="ECO:0000313" key="5">
    <source>
        <dbReference type="Proteomes" id="UP000000759"/>
    </source>
</evidence>
<dbReference type="CDD" id="cd12411">
    <property type="entry name" value="RRM_ist3_like"/>
    <property type="match status" value="1"/>
</dbReference>
<dbReference type="PANTHER" id="PTHR45880">
    <property type="entry name" value="RNA-BINDING MOTIF PROTEIN, X-LINKED 2"/>
    <property type="match status" value="1"/>
</dbReference>
<dbReference type="AlphaFoldDB" id="B7FS26"/>
<proteinExistence type="predicted"/>
<keyword evidence="1 2" id="KW-0694">RNA-binding</keyword>
<evidence type="ECO:0000256" key="1">
    <source>
        <dbReference type="ARBA" id="ARBA00022884"/>
    </source>
</evidence>
<dbReference type="GO" id="GO:0071011">
    <property type="term" value="C:precatalytic spliceosome"/>
    <property type="evidence" value="ECO:0007669"/>
    <property type="project" value="TreeGrafter"/>
</dbReference>
<accession>B7FS26</accession>
<dbReference type="InterPro" id="IPR045844">
    <property type="entry name" value="RRM_Ist3-like"/>
</dbReference>
<dbReference type="eggNOG" id="KOG0126">
    <property type="taxonomic scope" value="Eukaryota"/>
</dbReference>
<dbReference type="SMART" id="SM00360">
    <property type="entry name" value="RRM"/>
    <property type="match status" value="1"/>
</dbReference>
<dbReference type="PANTHER" id="PTHR45880:SF1">
    <property type="entry name" value="RNA-BINDING MOTIF PROTEIN, X-LINKED 2"/>
    <property type="match status" value="1"/>
</dbReference>
<evidence type="ECO:0000259" key="3">
    <source>
        <dbReference type="PROSITE" id="PS50102"/>
    </source>
</evidence>
<dbReference type="InParanoid" id="B7FS26"/>
<dbReference type="InterPro" id="IPR000504">
    <property type="entry name" value="RRM_dom"/>
</dbReference>
<dbReference type="GO" id="GO:0000398">
    <property type="term" value="P:mRNA splicing, via spliceosome"/>
    <property type="evidence" value="ECO:0007669"/>
    <property type="project" value="InterPro"/>
</dbReference>
<dbReference type="PaxDb" id="2850-Phatr9701"/>
<dbReference type="STRING" id="556484.B7FS26"/>
<name>B7FS26_PHATC</name>
<organism evidence="4 5">
    <name type="scientific">Phaeodactylum tricornutum (strain CCAP 1055/1)</name>
    <dbReference type="NCBI Taxonomy" id="556484"/>
    <lineage>
        <taxon>Eukaryota</taxon>
        <taxon>Sar</taxon>
        <taxon>Stramenopiles</taxon>
        <taxon>Ochrophyta</taxon>
        <taxon>Bacillariophyta</taxon>
        <taxon>Bacillariophyceae</taxon>
        <taxon>Bacillariophycidae</taxon>
        <taxon>Naviculales</taxon>
        <taxon>Phaeodactylaceae</taxon>
        <taxon>Phaeodactylum</taxon>
    </lineage>
</organism>
<dbReference type="InterPro" id="IPR035979">
    <property type="entry name" value="RBD_domain_sf"/>
</dbReference>
<evidence type="ECO:0000313" key="4">
    <source>
        <dbReference type="EMBL" id="EEC50407.1"/>
    </source>
</evidence>
<dbReference type="InterPro" id="IPR012677">
    <property type="entry name" value="Nucleotide-bd_a/b_plait_sf"/>
</dbReference>
<dbReference type="RefSeq" id="XP_002177593.1">
    <property type="nucleotide sequence ID" value="XM_002177557.1"/>
</dbReference>
<dbReference type="SUPFAM" id="SSF54928">
    <property type="entry name" value="RNA-binding domain, RBD"/>
    <property type="match status" value="1"/>
</dbReference>
<dbReference type="GeneID" id="7197124"/>